<dbReference type="Pfam" id="PF03959">
    <property type="entry name" value="FSH1"/>
    <property type="match status" value="1"/>
</dbReference>
<dbReference type="OMA" id="MSTTHTI"/>
<name>A0A0V0R3X8_PSEPJ</name>
<comment type="caution">
    <text evidence="2">The sequence shown here is derived from an EMBL/GenBank/DDBJ whole genome shotgun (WGS) entry which is preliminary data.</text>
</comment>
<dbReference type="Gene3D" id="3.40.50.1820">
    <property type="entry name" value="alpha/beta hydrolase"/>
    <property type="match status" value="1"/>
</dbReference>
<evidence type="ECO:0000259" key="1">
    <source>
        <dbReference type="Pfam" id="PF03959"/>
    </source>
</evidence>
<accession>A0A0V0R3X8</accession>
<dbReference type="InterPro" id="IPR005645">
    <property type="entry name" value="FSH-like_dom"/>
</dbReference>
<dbReference type="EMBL" id="LDAU01000053">
    <property type="protein sequence ID" value="KRX09183.1"/>
    <property type="molecule type" value="Genomic_DNA"/>
</dbReference>
<protein>
    <recommendedName>
        <fullName evidence="1">Serine hydrolase domain-containing protein</fullName>
    </recommendedName>
</protein>
<keyword evidence="3" id="KW-1185">Reference proteome</keyword>
<evidence type="ECO:0000313" key="2">
    <source>
        <dbReference type="EMBL" id="KRX09183.1"/>
    </source>
</evidence>
<dbReference type="Proteomes" id="UP000054937">
    <property type="component" value="Unassembled WGS sequence"/>
</dbReference>
<sequence>MENQVQNIKVLFLHGLESGVQGSKANYLRKNFKEVCVPDLKISVYKLNKQNSILRKLLFNPKNWLSPRMAGLDSLQCCVDIAQQQIKQFNPDIIVGSSMGGAIACSILAGLKEKQFQKGENQWQGSVLLLAPALDYYLQKTWNQSLQEQWKQILAQNLQNSTNRYDIQIYHGDLDDTVPLQNSNDLIKLCPQIKLEILQGGDHRLNSSLIDNNKLKEIIIKQVQEYQQKQGIQQQPK</sequence>
<feature type="domain" description="Serine hydrolase" evidence="1">
    <location>
        <begin position="6"/>
        <end position="203"/>
    </location>
</feature>
<dbReference type="OrthoDB" id="425723at2759"/>
<dbReference type="InterPro" id="IPR029058">
    <property type="entry name" value="AB_hydrolase_fold"/>
</dbReference>
<evidence type="ECO:0000313" key="3">
    <source>
        <dbReference type="Proteomes" id="UP000054937"/>
    </source>
</evidence>
<organism evidence="2 3">
    <name type="scientific">Pseudocohnilembus persalinus</name>
    <name type="common">Ciliate</name>
    <dbReference type="NCBI Taxonomy" id="266149"/>
    <lineage>
        <taxon>Eukaryota</taxon>
        <taxon>Sar</taxon>
        <taxon>Alveolata</taxon>
        <taxon>Ciliophora</taxon>
        <taxon>Intramacronucleata</taxon>
        <taxon>Oligohymenophorea</taxon>
        <taxon>Scuticociliatia</taxon>
        <taxon>Philasterida</taxon>
        <taxon>Pseudocohnilembidae</taxon>
        <taxon>Pseudocohnilembus</taxon>
    </lineage>
</organism>
<dbReference type="SUPFAM" id="SSF53474">
    <property type="entry name" value="alpha/beta-Hydrolases"/>
    <property type="match status" value="1"/>
</dbReference>
<reference evidence="2 3" key="1">
    <citation type="journal article" date="2015" name="Sci. Rep.">
        <title>Genome of the facultative scuticociliatosis pathogen Pseudocohnilembus persalinus provides insight into its virulence through horizontal gene transfer.</title>
        <authorList>
            <person name="Xiong J."/>
            <person name="Wang G."/>
            <person name="Cheng J."/>
            <person name="Tian M."/>
            <person name="Pan X."/>
            <person name="Warren A."/>
            <person name="Jiang C."/>
            <person name="Yuan D."/>
            <person name="Miao W."/>
        </authorList>
    </citation>
    <scope>NUCLEOTIDE SEQUENCE [LARGE SCALE GENOMIC DNA]</scope>
    <source>
        <strain evidence="2">36N120E</strain>
    </source>
</reference>
<dbReference type="InParanoid" id="A0A0V0R3X8"/>
<proteinExistence type="predicted"/>
<dbReference type="AlphaFoldDB" id="A0A0V0R3X8"/>
<gene>
    <name evidence="2" type="ORF">PPERSA_05852</name>
</gene>